<feature type="compositionally biased region" description="Basic and acidic residues" evidence="3">
    <location>
        <begin position="136"/>
        <end position="149"/>
    </location>
</feature>
<feature type="compositionally biased region" description="Low complexity" evidence="3">
    <location>
        <begin position="61"/>
        <end position="109"/>
    </location>
</feature>
<sequence length="766" mass="80593">MPGYFCSKPAVLRPASTPTSKSVKSLIPQEPVTLMEPTMLQAGLQVQPVRAPAPPWTLQMPASPSSRLSYPSHPSPYSLAPTASTASTASAASASAEPAEPAEPAESKPAPTPLWPEGGGKIRLPCKALEAKPSPRRAEVPEDAGRCEDQTPSSAAREGVRVGVLRNVAANSAGKKSCWRRALQLLPSHGEAGAKNALVAHGIAVDSCARAASWARALQMLQSWALQGQEASLVALGAAARGLAGDSCDRWRLAQLLASEAPSIFVSNAVLAACCRARLLQQSLRLLSAMKQDGPEPDVASYNTMLGLCAEEGHVAKAGALLREARHQGLQGLLMHNLALKASLSASSWERAAGLLLGMSVDRVASDDISTGTAIASCARGRRWQLCIRLLRTLPFRELPWQATPGRTVAFSTAGSAAIQAMAWSCAQDFLDDLRCSHLQTDTDTFAAFSTACMAAAAGAADAQGGPRSRRTWRIWPLAAALLCICKQRHGVAPDTSVGPAITTFSRSSRWPKGVQLLAGLRANGLRPHLICFNSAAMSTWRAVSSALSGMCAGALRPDVASWNALLVANPWEQSTQSLEVMAALQVEVDQVAVSTRLGGMNAAPWRKSLAALCRASAGSVDGILAAVLLRGCAARRSWQESLQLRASLEWGGSDLRSDAGLQDAALAALQEGSAWQLSSHALGAFAARRHEPGPMALSAAVTACGATGRWGHVCVLRRFWGAGLQLSVCSGCFLELLEFAQQSQSRATEVVREFAARAQSFALAP</sequence>
<dbReference type="PROSITE" id="PS51375">
    <property type="entry name" value="PPR"/>
    <property type="match status" value="2"/>
</dbReference>
<gene>
    <name evidence="4" type="ORF">SNAT2548_LOCUS6372</name>
</gene>
<evidence type="ECO:0000256" key="1">
    <source>
        <dbReference type="ARBA" id="ARBA00022737"/>
    </source>
</evidence>
<evidence type="ECO:0008006" key="6">
    <source>
        <dbReference type="Google" id="ProtNLM"/>
    </source>
</evidence>
<feature type="region of interest" description="Disordered" evidence="3">
    <location>
        <begin position="57"/>
        <end position="154"/>
    </location>
</feature>
<dbReference type="PANTHER" id="PTHR47447:SF17">
    <property type="entry name" value="OS12G0638900 PROTEIN"/>
    <property type="match status" value="1"/>
</dbReference>
<organism evidence="4 5">
    <name type="scientific">Symbiodinium natans</name>
    <dbReference type="NCBI Taxonomy" id="878477"/>
    <lineage>
        <taxon>Eukaryota</taxon>
        <taxon>Sar</taxon>
        <taxon>Alveolata</taxon>
        <taxon>Dinophyceae</taxon>
        <taxon>Suessiales</taxon>
        <taxon>Symbiodiniaceae</taxon>
        <taxon>Symbiodinium</taxon>
    </lineage>
</organism>
<dbReference type="InterPro" id="IPR011990">
    <property type="entry name" value="TPR-like_helical_dom_sf"/>
</dbReference>
<name>A0A812JD55_9DINO</name>
<proteinExistence type="predicted"/>
<dbReference type="PANTHER" id="PTHR47447">
    <property type="entry name" value="OS03G0856100 PROTEIN"/>
    <property type="match status" value="1"/>
</dbReference>
<evidence type="ECO:0000313" key="5">
    <source>
        <dbReference type="Proteomes" id="UP000604046"/>
    </source>
</evidence>
<protein>
    <recommendedName>
        <fullName evidence="6">Pentatricopeptide repeat-containing protein, chloroplastic</fullName>
    </recommendedName>
</protein>
<dbReference type="EMBL" id="CAJNDS010000424">
    <property type="protein sequence ID" value="CAE7204578.1"/>
    <property type="molecule type" value="Genomic_DNA"/>
</dbReference>
<dbReference type="Proteomes" id="UP000604046">
    <property type="component" value="Unassembled WGS sequence"/>
</dbReference>
<evidence type="ECO:0000313" key="4">
    <source>
        <dbReference type="EMBL" id="CAE7204578.1"/>
    </source>
</evidence>
<dbReference type="AlphaFoldDB" id="A0A812JD55"/>
<feature type="repeat" description="PPR" evidence="2">
    <location>
        <begin position="263"/>
        <end position="297"/>
    </location>
</feature>
<evidence type="ECO:0000256" key="3">
    <source>
        <dbReference type="SAM" id="MobiDB-lite"/>
    </source>
</evidence>
<comment type="caution">
    <text evidence="4">The sequence shown here is derived from an EMBL/GenBank/DDBJ whole genome shotgun (WGS) entry which is preliminary data.</text>
</comment>
<keyword evidence="5" id="KW-1185">Reference proteome</keyword>
<dbReference type="Gene3D" id="1.25.40.10">
    <property type="entry name" value="Tetratricopeptide repeat domain"/>
    <property type="match status" value="2"/>
</dbReference>
<keyword evidence="1" id="KW-0677">Repeat</keyword>
<dbReference type="Pfam" id="PF13041">
    <property type="entry name" value="PPR_2"/>
    <property type="match status" value="1"/>
</dbReference>
<dbReference type="InterPro" id="IPR002885">
    <property type="entry name" value="PPR_rpt"/>
</dbReference>
<accession>A0A812JD55</accession>
<reference evidence="4" key="1">
    <citation type="submission" date="2021-02" db="EMBL/GenBank/DDBJ databases">
        <authorList>
            <person name="Dougan E. K."/>
            <person name="Rhodes N."/>
            <person name="Thang M."/>
            <person name="Chan C."/>
        </authorList>
    </citation>
    <scope>NUCLEOTIDE SEQUENCE</scope>
</reference>
<evidence type="ECO:0000256" key="2">
    <source>
        <dbReference type="PROSITE-ProRule" id="PRU00708"/>
    </source>
</evidence>
<feature type="repeat" description="PPR" evidence="2">
    <location>
        <begin position="298"/>
        <end position="332"/>
    </location>
</feature>
<dbReference type="OrthoDB" id="185373at2759"/>